<evidence type="ECO:0000256" key="1">
    <source>
        <dbReference type="ARBA" id="ARBA00004442"/>
    </source>
</evidence>
<dbReference type="RefSeq" id="WP_380005346.1">
    <property type="nucleotide sequence ID" value="NZ_CP064028.1"/>
</dbReference>
<comment type="similarity">
    <text evidence="4">Belongs to the TonB-dependent receptor family.</text>
</comment>
<dbReference type="Pfam" id="PF00593">
    <property type="entry name" value="TonB_dep_Rec_b-barrel"/>
    <property type="match status" value="1"/>
</dbReference>
<reference evidence="9" key="1">
    <citation type="journal article" date="2019" name="Int. J. Syst. Evol. Microbiol.">
        <title>The Global Catalogue of Microorganisms (GCM) 10K type strain sequencing project: providing services to taxonomists for standard genome sequencing and annotation.</title>
        <authorList>
            <consortium name="The Broad Institute Genomics Platform"/>
            <consortium name="The Broad Institute Genome Sequencing Center for Infectious Disease"/>
            <person name="Wu L."/>
            <person name="Ma J."/>
        </authorList>
    </citation>
    <scope>NUCLEOTIDE SEQUENCE [LARGE SCALE GENOMIC DNA]</scope>
    <source>
        <strain evidence="9">CCM 4481</strain>
    </source>
</reference>
<feature type="compositionally biased region" description="Basic and acidic residues" evidence="5">
    <location>
        <begin position="59"/>
        <end position="78"/>
    </location>
</feature>
<dbReference type="NCBIfam" id="TIGR01782">
    <property type="entry name" value="TonB-Xanth-Caul"/>
    <property type="match status" value="1"/>
</dbReference>
<dbReference type="PANTHER" id="PTHR40980">
    <property type="entry name" value="PLUG DOMAIN-CONTAINING PROTEIN"/>
    <property type="match status" value="1"/>
</dbReference>
<keyword evidence="9" id="KW-1185">Reference proteome</keyword>
<evidence type="ECO:0000256" key="4">
    <source>
        <dbReference type="RuleBase" id="RU003357"/>
    </source>
</evidence>
<keyword evidence="2 4" id="KW-0472">Membrane</keyword>
<evidence type="ECO:0000313" key="8">
    <source>
        <dbReference type="EMBL" id="MFC4529056.1"/>
    </source>
</evidence>
<dbReference type="Pfam" id="PF07715">
    <property type="entry name" value="Plug"/>
    <property type="match status" value="1"/>
</dbReference>
<comment type="caution">
    <text evidence="8">The sequence shown here is derived from an EMBL/GenBank/DDBJ whole genome shotgun (WGS) entry which is preliminary data.</text>
</comment>
<evidence type="ECO:0000259" key="6">
    <source>
        <dbReference type="Pfam" id="PF00593"/>
    </source>
</evidence>
<protein>
    <submittedName>
        <fullName evidence="8">TonB-dependent receptor</fullName>
    </submittedName>
</protein>
<dbReference type="SUPFAM" id="SSF56935">
    <property type="entry name" value="Porins"/>
    <property type="match status" value="1"/>
</dbReference>
<gene>
    <name evidence="8" type="ORF">ACFO5W_20595</name>
</gene>
<evidence type="ECO:0000259" key="7">
    <source>
        <dbReference type="Pfam" id="PF07715"/>
    </source>
</evidence>
<organism evidence="8 9">
    <name type="scientific">Dyella halodurans</name>
    <dbReference type="NCBI Taxonomy" id="1920171"/>
    <lineage>
        <taxon>Bacteria</taxon>
        <taxon>Pseudomonadati</taxon>
        <taxon>Pseudomonadota</taxon>
        <taxon>Gammaproteobacteria</taxon>
        <taxon>Lysobacterales</taxon>
        <taxon>Rhodanobacteraceae</taxon>
        <taxon>Dyella</taxon>
    </lineage>
</organism>
<keyword evidence="3" id="KW-0998">Cell outer membrane</keyword>
<keyword evidence="8" id="KW-0675">Receptor</keyword>
<dbReference type="PANTHER" id="PTHR40980:SF3">
    <property type="entry name" value="TONB-DEPENDENT RECEPTOR-LIKE BETA-BARREL DOMAIN-CONTAINING PROTEIN"/>
    <property type="match status" value="1"/>
</dbReference>
<accession>A0ABV9C7S9</accession>
<proteinExistence type="inferred from homology"/>
<dbReference type="EMBL" id="JBHSGA010000025">
    <property type="protein sequence ID" value="MFC4529056.1"/>
    <property type="molecule type" value="Genomic_DNA"/>
</dbReference>
<dbReference type="InterPro" id="IPR036942">
    <property type="entry name" value="Beta-barrel_TonB_sf"/>
</dbReference>
<evidence type="ECO:0000256" key="5">
    <source>
        <dbReference type="SAM" id="MobiDB-lite"/>
    </source>
</evidence>
<dbReference type="Gene3D" id="2.40.170.20">
    <property type="entry name" value="TonB-dependent receptor, beta-barrel domain"/>
    <property type="match status" value="1"/>
</dbReference>
<feature type="compositionally biased region" description="Polar residues" evidence="5">
    <location>
        <begin position="45"/>
        <end position="54"/>
    </location>
</feature>
<feature type="domain" description="TonB-dependent receptor plug" evidence="7">
    <location>
        <begin position="102"/>
        <end position="213"/>
    </location>
</feature>
<feature type="domain" description="TonB-dependent receptor-like beta-barrel" evidence="6">
    <location>
        <begin position="485"/>
        <end position="986"/>
    </location>
</feature>
<comment type="subcellular location">
    <subcellularLocation>
        <location evidence="1 4">Cell outer membrane</location>
    </subcellularLocation>
</comment>
<evidence type="ECO:0000256" key="3">
    <source>
        <dbReference type="ARBA" id="ARBA00023237"/>
    </source>
</evidence>
<evidence type="ECO:0000256" key="2">
    <source>
        <dbReference type="ARBA" id="ARBA00023136"/>
    </source>
</evidence>
<dbReference type="InterPro" id="IPR012910">
    <property type="entry name" value="Plug_dom"/>
</dbReference>
<feature type="region of interest" description="Disordered" evidence="5">
    <location>
        <begin position="45"/>
        <end position="78"/>
    </location>
</feature>
<name>A0ABV9C7S9_9GAMM</name>
<sequence length="1029" mass="112772">MQTSVLQDGLYLSSALSLSSRRLTAAVALGLALMYAPTVTLAQDASQTTGTTTQAPAKPDAKADAKADAKKKKDGEQKDVQNLDGVTVTGIRASLETAQSLKQNASQIVDSVTATDMNALPDRSVTETLQRISGVTVDHFLADNDPDHPSAEGSGVLIRGLPYVASQLNGRDSFSANNGRALGFEDVPAELMAGVDVYKNPSAEITEGGIGGTVNLRTRMPFDNPGQVVSFSTGINEGDMAKLTKPSASFLYSDRWKTEDLGEIGAIVDVSYSELASRNDGIQTNPYVMRPDATDTSYYAPNIAAGSPTSTVYVPGDINWLEMQMQRRRIGLYGALQWRPTNDLEFTSQFFRSDYNLQWDQHNVQTNESAYNNVLPAPGTEFNYNSQGIFQSGTMASDAWRGASSIGIPNGYVNYYTDNRIQTQFTRTTDWSNGMKYNINDHVLLTADVQLVKSTSDMTDFSVFGQFYMPPANVSVVGTPSLTLSDPSYLANKDNYYLGAAMDHLEKDYAEQRTIRTDLEYNFQDSSWLQFFRVGVRFTDRDAESNNTSSGYNWGPISQIWKTSGYTSTGLDWFNQIPSSMTEQFTMSNFYRGANLPNTLWFPSNSLVSNYRAAIQQLYAIEAAGGWQAQIPGLAGEDNHLNEKTQAAYASLYFGNDTALGVPFDGNIGLRFVNTDVRSNGSIQYPAASNISGSTANLTPAQLALFSGAYVPIDGKGSYHNLLPSLNLRFKLTDDLQLRLAASKAMTRPDITQLNSYMKLGASWGGPAGQEPTITGWTASTGGNPNLKPMEANQFDSALEWYFAPTGMLYTTVFYKEIKNYITNEITTENISGQEFAVTGPQNAGTGRVRGAEAGYSQFFDFLPGAWKGLGFQANYTYLNSSKISGTTSCDPDHANGSCGANFVVTNPPLPMAGLSKNSYNLIGMYEYSKWSARVAWSWRSRYLITAEDSGDTYLPMWNDSAGTLDASVFYKINKNLQIGLQMNNLTNTTTRVLMGPSTYVNGTVDPNLYTRAIFQNDRRYELVFRGTF</sequence>
<keyword evidence="4" id="KW-0798">TonB box</keyword>
<dbReference type="InterPro" id="IPR037066">
    <property type="entry name" value="Plug_dom_sf"/>
</dbReference>
<evidence type="ECO:0000313" key="9">
    <source>
        <dbReference type="Proteomes" id="UP001595961"/>
    </source>
</evidence>
<dbReference type="Gene3D" id="2.170.130.10">
    <property type="entry name" value="TonB-dependent receptor, plug domain"/>
    <property type="match status" value="1"/>
</dbReference>
<dbReference type="InterPro" id="IPR000531">
    <property type="entry name" value="Beta-barrel_TonB"/>
</dbReference>
<dbReference type="InterPro" id="IPR010104">
    <property type="entry name" value="TonB_rcpt_bac"/>
</dbReference>
<dbReference type="Proteomes" id="UP001595961">
    <property type="component" value="Unassembled WGS sequence"/>
</dbReference>